<evidence type="ECO:0000259" key="10">
    <source>
        <dbReference type="Pfam" id="PF24894"/>
    </source>
</evidence>
<keyword evidence="2" id="KW-0321">Glycogen metabolism</keyword>
<evidence type="ECO:0000256" key="3">
    <source>
        <dbReference type="ARBA" id="ARBA00022679"/>
    </source>
</evidence>
<evidence type="ECO:0000256" key="1">
    <source>
        <dbReference type="ARBA" id="ARBA00010443"/>
    </source>
</evidence>
<dbReference type="Pfam" id="PF00483">
    <property type="entry name" value="NTP_transferase"/>
    <property type="match status" value="1"/>
</dbReference>
<dbReference type="Pfam" id="PF24894">
    <property type="entry name" value="Hexapep_GlmU"/>
    <property type="match status" value="1"/>
</dbReference>
<dbReference type="GO" id="GO:0008878">
    <property type="term" value="F:glucose-1-phosphate adenylyltransferase activity"/>
    <property type="evidence" value="ECO:0007669"/>
    <property type="project" value="InterPro"/>
</dbReference>
<keyword evidence="8" id="KW-0119">Carbohydrate metabolism</keyword>
<dbReference type="CDD" id="cd02508">
    <property type="entry name" value="ADP_Glucose_PP"/>
    <property type="match status" value="1"/>
</dbReference>
<evidence type="ECO:0000313" key="12">
    <source>
        <dbReference type="Proteomes" id="UP000777784"/>
    </source>
</evidence>
<accession>A0A948RX88</accession>
<dbReference type="Gene3D" id="3.90.550.10">
    <property type="entry name" value="Spore Coat Polysaccharide Biosynthesis Protein SpsA, Chain A"/>
    <property type="match status" value="1"/>
</dbReference>
<keyword evidence="3" id="KW-0808">Transferase</keyword>
<dbReference type="EMBL" id="JAHJDP010000095">
    <property type="protein sequence ID" value="MBU2692535.1"/>
    <property type="molecule type" value="Genomic_DNA"/>
</dbReference>
<dbReference type="SUPFAM" id="SSF51161">
    <property type="entry name" value="Trimeric LpxA-like enzymes"/>
    <property type="match status" value="1"/>
</dbReference>
<dbReference type="PANTHER" id="PTHR43523:SF2">
    <property type="entry name" value="GLUCOSE-1-PHOSPHATE ADENYLYLTRANSFERASE"/>
    <property type="match status" value="1"/>
</dbReference>
<dbReference type="InterPro" id="IPR029044">
    <property type="entry name" value="Nucleotide-diphossugar_trans"/>
</dbReference>
<dbReference type="InterPro" id="IPR011831">
    <property type="entry name" value="ADP-Glc_PPase"/>
</dbReference>
<evidence type="ECO:0000259" key="9">
    <source>
        <dbReference type="Pfam" id="PF00483"/>
    </source>
</evidence>
<dbReference type="InterPro" id="IPR005835">
    <property type="entry name" value="NTP_transferase_dom"/>
</dbReference>
<keyword evidence="5" id="KW-0547">Nucleotide-binding</keyword>
<keyword evidence="7" id="KW-0320">Glycogen biosynthesis</keyword>
<evidence type="ECO:0000256" key="6">
    <source>
        <dbReference type="ARBA" id="ARBA00022840"/>
    </source>
</evidence>
<dbReference type="AlphaFoldDB" id="A0A948RX88"/>
<evidence type="ECO:0000256" key="5">
    <source>
        <dbReference type="ARBA" id="ARBA00022741"/>
    </source>
</evidence>
<dbReference type="GO" id="GO:0005524">
    <property type="term" value="F:ATP binding"/>
    <property type="evidence" value="ECO:0007669"/>
    <property type="project" value="UniProtKB-KW"/>
</dbReference>
<evidence type="ECO:0000256" key="4">
    <source>
        <dbReference type="ARBA" id="ARBA00022695"/>
    </source>
</evidence>
<dbReference type="PROSITE" id="PS00809">
    <property type="entry name" value="ADP_GLC_PYROPHOSPH_2"/>
    <property type="match status" value="1"/>
</dbReference>
<evidence type="ECO:0000256" key="7">
    <source>
        <dbReference type="ARBA" id="ARBA00023056"/>
    </source>
</evidence>
<dbReference type="InterPro" id="IPR005836">
    <property type="entry name" value="ADP_Glu_pyroP_CS"/>
</dbReference>
<comment type="caution">
    <text evidence="11">The sequence shown here is derived from an EMBL/GenBank/DDBJ whole genome shotgun (WGS) entry which is preliminary data.</text>
</comment>
<evidence type="ECO:0000256" key="8">
    <source>
        <dbReference type="ARBA" id="ARBA00023277"/>
    </source>
</evidence>
<evidence type="ECO:0000256" key="2">
    <source>
        <dbReference type="ARBA" id="ARBA00022600"/>
    </source>
</evidence>
<dbReference type="InterPro" id="IPR011004">
    <property type="entry name" value="Trimer_LpxA-like_sf"/>
</dbReference>
<keyword evidence="4 11" id="KW-0548">Nucleotidyltransferase</keyword>
<name>A0A948RX88_UNCEI</name>
<dbReference type="Gene3D" id="2.160.10.10">
    <property type="entry name" value="Hexapeptide repeat proteins"/>
    <property type="match status" value="1"/>
</dbReference>
<organism evidence="11 12">
    <name type="scientific">Eiseniibacteriota bacterium</name>
    <dbReference type="NCBI Taxonomy" id="2212470"/>
    <lineage>
        <taxon>Bacteria</taxon>
        <taxon>Candidatus Eiseniibacteriota</taxon>
    </lineage>
</organism>
<proteinExistence type="inferred from homology"/>
<dbReference type="GO" id="GO:0005978">
    <property type="term" value="P:glycogen biosynthetic process"/>
    <property type="evidence" value="ECO:0007669"/>
    <property type="project" value="UniProtKB-KW"/>
</dbReference>
<dbReference type="PANTHER" id="PTHR43523">
    <property type="entry name" value="GLUCOSE-1-PHOSPHATE ADENYLYLTRANSFERASE-RELATED"/>
    <property type="match status" value="1"/>
</dbReference>
<dbReference type="CDD" id="cd04651">
    <property type="entry name" value="LbH_G1P_AT_C"/>
    <property type="match status" value="1"/>
</dbReference>
<feature type="domain" description="Glucose-1-phosphate adenylyltransferase/Bifunctional protein GlmU-like C-terminal hexapeptide" evidence="10">
    <location>
        <begin position="313"/>
        <end position="387"/>
    </location>
</feature>
<gene>
    <name evidence="11" type="ORF">KJ970_16590</name>
</gene>
<feature type="domain" description="Nucleotidyl transferase" evidence="9">
    <location>
        <begin position="21"/>
        <end position="271"/>
    </location>
</feature>
<comment type="similarity">
    <text evidence="1">Belongs to the bacterial/plant glucose-1-phosphate adenylyltransferase family.</text>
</comment>
<dbReference type="SUPFAM" id="SSF53448">
    <property type="entry name" value="Nucleotide-diphospho-sugar transferases"/>
    <property type="match status" value="1"/>
</dbReference>
<keyword evidence="6" id="KW-0067">ATP-binding</keyword>
<dbReference type="Proteomes" id="UP000777784">
    <property type="component" value="Unassembled WGS sequence"/>
</dbReference>
<sequence length="441" mass="49031">MSATEKQRSNWRTVDVRDTLALLLAGGVGSRLNVLVRRRAKPAVPFGGIYRIVDFTLSNIQKSGIERVGILTQYLPYSLSDHVGRGEAWGLTGRHREARILPPHTGTSHSDWYKGTADAVYRNLSYIRRHNPSLVVIVSGDHIYSMDYTPMLEYHLDRGAAATLAIQKFPLEECSSFGTVLLNDDMSVRGFDEKPAVPRSPWISLGIYVFRRDILEARLEEVTGAGGGVDFARHIFANMLERGDRLIAYPFQDYWQDVGTLQAYFDAHMDLISDRPRIDLAKWGVRTNLEAKRYGDRGPAYCASTADIHRVRIGRGSRIYGQVESSVLSSGVVIEDGAEVKECVIFHDTRIGQGAKLHRVIIDKNVTVGRRAQIGCDIGRDQSNVKYPDQLNSGLTVIGKGAVIPPEMSIGKNVCIGPEMDLTSLDRETLENGETIEEKEG</sequence>
<evidence type="ECO:0000313" key="11">
    <source>
        <dbReference type="EMBL" id="MBU2692535.1"/>
    </source>
</evidence>
<reference evidence="11" key="1">
    <citation type="submission" date="2021-05" db="EMBL/GenBank/DDBJ databases">
        <title>Energy efficiency and biological interactions define the core microbiome of deep oligotrophic groundwater.</title>
        <authorList>
            <person name="Mehrshad M."/>
            <person name="Lopez-Fernandez M."/>
            <person name="Bell E."/>
            <person name="Bernier-Latmani R."/>
            <person name="Bertilsson S."/>
            <person name="Dopson M."/>
        </authorList>
    </citation>
    <scope>NUCLEOTIDE SEQUENCE</scope>
    <source>
        <strain evidence="11">Modern_marine.mb.64</strain>
    </source>
</reference>
<dbReference type="InterPro" id="IPR056818">
    <property type="entry name" value="GlmU/GlgC-like_hexapep"/>
</dbReference>
<protein>
    <submittedName>
        <fullName evidence="11">Glucose-1-phosphate adenylyltransferase</fullName>
    </submittedName>
</protein>